<proteinExistence type="predicted"/>
<feature type="region of interest" description="Disordered" evidence="1">
    <location>
        <begin position="293"/>
        <end position="315"/>
    </location>
</feature>
<accession>A0ABP6CPG7</accession>
<sequence length="315" mass="33113">MGCFAEGVWGGLALPGLCRALRTAGSPQVAQLLAAGTWRRLDRRPRLWTTTTRSNVRRPQLQILSLTLVRLLEAADDTLRDEIAGTLRECADTVLERAQVLPSRCGHRQPQPYYTPVLALRDADDATADALADELGLPGRLLTHWKLTPRADTPLEDAADALACITALAAPAADAAAAVAAAVRHRLTAPAVLDLVAEEAEAAAAAARLAPSSGADPTGSGPPPWEPALAALDTLAATDAALRPAALLLRARAPEGTGDCDTARRLVTACLEASPGPLPAVRDAAEYELCAGNWTRAHERPPPSPRRSCRPSKTS</sequence>
<reference evidence="3" key="1">
    <citation type="journal article" date="2019" name="Int. J. Syst. Evol. Microbiol.">
        <title>The Global Catalogue of Microorganisms (GCM) 10K type strain sequencing project: providing services to taxonomists for standard genome sequencing and annotation.</title>
        <authorList>
            <consortium name="The Broad Institute Genomics Platform"/>
            <consortium name="The Broad Institute Genome Sequencing Center for Infectious Disease"/>
            <person name="Wu L."/>
            <person name="Ma J."/>
        </authorList>
    </citation>
    <scope>NUCLEOTIDE SEQUENCE [LARGE SCALE GENOMIC DNA]</scope>
    <source>
        <strain evidence="3">JCM 4524</strain>
    </source>
</reference>
<name>A0ABP6CPG7_9ACTN</name>
<dbReference type="EMBL" id="BAAASJ010000002">
    <property type="protein sequence ID" value="GAA2619706.1"/>
    <property type="molecule type" value="Genomic_DNA"/>
</dbReference>
<feature type="region of interest" description="Disordered" evidence="1">
    <location>
        <begin position="208"/>
        <end position="227"/>
    </location>
</feature>
<evidence type="ECO:0000313" key="3">
    <source>
        <dbReference type="Proteomes" id="UP001500151"/>
    </source>
</evidence>
<keyword evidence="3" id="KW-1185">Reference proteome</keyword>
<organism evidence="2 3">
    <name type="scientific">Streptomyces vastus</name>
    <dbReference type="NCBI Taxonomy" id="285451"/>
    <lineage>
        <taxon>Bacteria</taxon>
        <taxon>Bacillati</taxon>
        <taxon>Actinomycetota</taxon>
        <taxon>Actinomycetes</taxon>
        <taxon>Kitasatosporales</taxon>
        <taxon>Streptomycetaceae</taxon>
        <taxon>Streptomyces</taxon>
    </lineage>
</organism>
<gene>
    <name evidence="2" type="ORF">GCM10010307_02470</name>
</gene>
<evidence type="ECO:0000313" key="2">
    <source>
        <dbReference type="EMBL" id="GAA2619706.1"/>
    </source>
</evidence>
<comment type="caution">
    <text evidence="2">The sequence shown here is derived from an EMBL/GenBank/DDBJ whole genome shotgun (WGS) entry which is preliminary data.</text>
</comment>
<protein>
    <submittedName>
        <fullName evidence="2">Uncharacterized protein</fullName>
    </submittedName>
</protein>
<evidence type="ECO:0000256" key="1">
    <source>
        <dbReference type="SAM" id="MobiDB-lite"/>
    </source>
</evidence>
<dbReference type="Proteomes" id="UP001500151">
    <property type="component" value="Unassembled WGS sequence"/>
</dbReference>